<keyword evidence="2" id="KW-0575">Peroxidase</keyword>
<name>D7DYJ1_NOSA0</name>
<keyword evidence="3" id="KW-1185">Reference proteome</keyword>
<dbReference type="InterPro" id="IPR003779">
    <property type="entry name" value="CMD-like"/>
</dbReference>
<sequence length="233" mass="25886">MATSKLPHDSPCCGKKKDDFIPDSRLLNPLTLPTSSLFKFSSKDGEIRANETACIAAGIPVKNVQFTIDKLGLNIPRLKDQRLVVIDKINKELDDETFDINDLEEKVAGEYFDDGTGNWPRFFTTLRWVLGAGAEGHLTIKSFWKALANHPPTLRPTWENLKEIMADPGEIDPLMRELIYIAVSVTNGCEYCIASHSAAALNKGITHQMFGELMAITGATNMINRFANGYKIL</sequence>
<evidence type="ECO:0000259" key="1">
    <source>
        <dbReference type="Pfam" id="PF02627"/>
    </source>
</evidence>
<reference evidence="2 3" key="1">
    <citation type="journal article" date="2010" name="PLoS ONE">
        <title>Genome erosion in a nitrogen-fixing vertically transmitted endosymbiotic multicellular cyanobacterium.</title>
        <authorList>
            <person name="Ran L."/>
            <person name="Larsson J."/>
            <person name="Vigil-Stenman T."/>
            <person name="Nylander J.A."/>
            <person name="Ininbergs K."/>
            <person name="Zheng W.W."/>
            <person name="Lapidus A."/>
            <person name="Lowry S."/>
            <person name="Haselkorn R."/>
            <person name="Bergman B."/>
        </authorList>
    </citation>
    <scope>NUCLEOTIDE SEQUENCE [LARGE SCALE GENOMIC DNA]</scope>
    <source>
        <strain evidence="2 3">0708</strain>
    </source>
</reference>
<accession>D7DYJ1</accession>
<dbReference type="HOGENOM" id="CLU_1188964_0_0_3"/>
<dbReference type="eggNOG" id="COG2128">
    <property type="taxonomic scope" value="Bacteria"/>
</dbReference>
<feature type="domain" description="Carboxymuconolactone decarboxylase-like" evidence="1">
    <location>
        <begin position="157"/>
        <end position="229"/>
    </location>
</feature>
<dbReference type="Pfam" id="PF02627">
    <property type="entry name" value="CMD"/>
    <property type="match status" value="1"/>
</dbReference>
<dbReference type="STRING" id="551115.Aazo_0188"/>
<protein>
    <submittedName>
        <fullName evidence="2">Alkylhydroperoxidase like protein, AhpD family</fullName>
    </submittedName>
</protein>
<evidence type="ECO:0000313" key="3">
    <source>
        <dbReference type="Proteomes" id="UP000001511"/>
    </source>
</evidence>
<gene>
    <name evidence="2" type="ordered locus">Aazo_0188</name>
</gene>
<organism evidence="2 3">
    <name type="scientific">Nostoc azollae (strain 0708)</name>
    <name type="common">Anabaena azollae (strain 0708)</name>
    <dbReference type="NCBI Taxonomy" id="551115"/>
    <lineage>
        <taxon>Bacteria</taxon>
        <taxon>Bacillati</taxon>
        <taxon>Cyanobacteriota</taxon>
        <taxon>Cyanophyceae</taxon>
        <taxon>Nostocales</taxon>
        <taxon>Nostocaceae</taxon>
        <taxon>Trichormus</taxon>
    </lineage>
</organism>
<dbReference type="SUPFAM" id="SSF69118">
    <property type="entry name" value="AhpD-like"/>
    <property type="match status" value="1"/>
</dbReference>
<evidence type="ECO:0000313" key="2">
    <source>
        <dbReference type="EMBL" id="ADI62814.1"/>
    </source>
</evidence>
<dbReference type="NCBIfam" id="TIGR00778">
    <property type="entry name" value="ahpD_dom"/>
    <property type="match status" value="1"/>
</dbReference>
<keyword evidence="2" id="KW-0560">Oxidoreductase</keyword>
<dbReference type="InterPro" id="IPR029032">
    <property type="entry name" value="AhpD-like"/>
</dbReference>
<dbReference type="Proteomes" id="UP000001511">
    <property type="component" value="Chromosome"/>
</dbReference>
<dbReference type="eggNOG" id="COG1403">
    <property type="taxonomic scope" value="Bacteria"/>
</dbReference>
<dbReference type="InterPro" id="IPR004675">
    <property type="entry name" value="AhpD_core"/>
</dbReference>
<dbReference type="Gene3D" id="1.20.1290.10">
    <property type="entry name" value="AhpD-like"/>
    <property type="match status" value="1"/>
</dbReference>
<dbReference type="PANTHER" id="PTHR33930">
    <property type="entry name" value="ALKYL HYDROPEROXIDE REDUCTASE AHPD"/>
    <property type="match status" value="1"/>
</dbReference>
<proteinExistence type="predicted"/>
<dbReference type="GO" id="GO:0051920">
    <property type="term" value="F:peroxiredoxin activity"/>
    <property type="evidence" value="ECO:0007669"/>
    <property type="project" value="InterPro"/>
</dbReference>
<dbReference type="KEGG" id="naz:Aazo_0188"/>
<dbReference type="EMBL" id="CP002059">
    <property type="protein sequence ID" value="ADI62814.1"/>
    <property type="molecule type" value="Genomic_DNA"/>
</dbReference>
<dbReference type="AlphaFoldDB" id="D7DYJ1"/>
<dbReference type="RefSeq" id="WP_013189834.1">
    <property type="nucleotide sequence ID" value="NC_014248.1"/>
</dbReference>
<dbReference type="PANTHER" id="PTHR33930:SF2">
    <property type="entry name" value="BLR3452 PROTEIN"/>
    <property type="match status" value="1"/>
</dbReference>